<dbReference type="RefSeq" id="WP_252932207.1">
    <property type="nucleotide sequence ID" value="NZ_JAEUWV010000052.1"/>
</dbReference>
<sequence length="257" mass="28566">GYTVEQERANQERIITEYQKEHGEGSHIAETVVVPSKDNGKIYLPFKGTYGVSRTQENQTAQLRNKLEEGDFGKVAKTFETETGASRYGAFSGGAINSAKRRHINTDYMYIYPRIEGRDVKNSAFPMNMFQNYQDQGAIAAGFNMNGLQFPLMSAQPIFDIPEYDSANNKGRAGSKVTTKTAGLMPNADYAIRWYATDPSGKQVELKDKMCKFKSDDKGALKSCDFQAPEDLKETTVYTAAVVSVDPASGEPSDRWE</sequence>
<name>A0AAW5HVG1_9CORY</name>
<organism evidence="1 2">
    <name type="scientific">Corynebacterium lipophilum</name>
    <dbReference type="NCBI Taxonomy" id="2804918"/>
    <lineage>
        <taxon>Bacteria</taxon>
        <taxon>Bacillati</taxon>
        <taxon>Actinomycetota</taxon>
        <taxon>Actinomycetes</taxon>
        <taxon>Mycobacteriales</taxon>
        <taxon>Corynebacteriaceae</taxon>
        <taxon>Corynebacterium</taxon>
    </lineage>
</organism>
<dbReference type="AlphaFoldDB" id="A0AAW5HVG1"/>
<evidence type="ECO:0000313" key="2">
    <source>
        <dbReference type="Proteomes" id="UP001205920"/>
    </source>
</evidence>
<accession>A0AAW5HVG1</accession>
<feature type="non-terminal residue" evidence="1">
    <location>
        <position position="257"/>
    </location>
</feature>
<evidence type="ECO:0000313" key="1">
    <source>
        <dbReference type="EMBL" id="MCO6395524.1"/>
    </source>
</evidence>
<keyword evidence="2" id="KW-1185">Reference proteome</keyword>
<feature type="non-terminal residue" evidence="1">
    <location>
        <position position="1"/>
    </location>
</feature>
<protein>
    <submittedName>
        <fullName evidence="1">Uncharacterized protein</fullName>
    </submittedName>
</protein>
<reference evidence="1 2" key="1">
    <citation type="submission" date="2021-01" db="EMBL/GenBank/DDBJ databases">
        <title>Identification and Characterization of Corynebacterium sp.</title>
        <authorList>
            <person name="Luo Q."/>
            <person name="Qu P."/>
            <person name="Chen Q."/>
        </authorList>
    </citation>
    <scope>NUCLEOTIDE SEQUENCE [LARGE SCALE GENOMIC DNA]</scope>
    <source>
        <strain evidence="1 2">MC-18</strain>
    </source>
</reference>
<gene>
    <name evidence="1" type="ORF">JMN37_11220</name>
</gene>
<dbReference type="Proteomes" id="UP001205920">
    <property type="component" value="Unassembled WGS sequence"/>
</dbReference>
<comment type="caution">
    <text evidence="1">The sequence shown here is derived from an EMBL/GenBank/DDBJ whole genome shotgun (WGS) entry which is preliminary data.</text>
</comment>
<dbReference type="EMBL" id="JAEUWV010000052">
    <property type="protein sequence ID" value="MCO6395524.1"/>
    <property type="molecule type" value="Genomic_DNA"/>
</dbReference>
<proteinExistence type="predicted"/>